<reference evidence="3" key="1">
    <citation type="journal article" date="2014" name="Proc. Natl. Acad. Sci. U.S.A.">
        <title>Extensive sampling of basidiomycete genomes demonstrates inadequacy of the white-rot/brown-rot paradigm for wood decay fungi.</title>
        <authorList>
            <person name="Riley R."/>
            <person name="Salamov A.A."/>
            <person name="Brown D.W."/>
            <person name="Nagy L.G."/>
            <person name="Floudas D."/>
            <person name="Held B.W."/>
            <person name="Levasseur A."/>
            <person name="Lombard V."/>
            <person name="Morin E."/>
            <person name="Otillar R."/>
            <person name="Lindquist E.A."/>
            <person name="Sun H."/>
            <person name="LaButti K.M."/>
            <person name="Schmutz J."/>
            <person name="Jabbour D."/>
            <person name="Luo H."/>
            <person name="Baker S.E."/>
            <person name="Pisabarro A.G."/>
            <person name="Walton J.D."/>
            <person name="Blanchette R.A."/>
            <person name="Henrissat B."/>
            <person name="Martin F."/>
            <person name="Cullen D."/>
            <person name="Hibbett D.S."/>
            <person name="Grigoriev I.V."/>
        </authorList>
    </citation>
    <scope>NUCLEOTIDE SEQUENCE [LARGE SCALE GENOMIC DNA]</scope>
    <source>
        <strain evidence="3">CBS 339.88</strain>
    </source>
</reference>
<sequence>MYPPFTSLTPSHPLSNRKRMQRDDRRRFRCRRTAHSFHPCPCCTRPIAADGLQTNGRPSRLWQLLPASLTLPPVFLPKLNPAGPSLLVAVQCSTCSFLGYPVHQPRSIFCYLGVSWTSVIGITVGLEGARSTCL</sequence>
<dbReference type="EMBL" id="KL142373">
    <property type="protein sequence ID" value="KDR79640.1"/>
    <property type="molecule type" value="Genomic_DNA"/>
</dbReference>
<keyword evidence="3" id="KW-1185">Reference proteome</keyword>
<proteinExistence type="predicted"/>
<dbReference type="AlphaFoldDB" id="A0A067T8V9"/>
<accession>A0A067T8V9</accession>
<evidence type="ECO:0000313" key="3">
    <source>
        <dbReference type="Proteomes" id="UP000027222"/>
    </source>
</evidence>
<evidence type="ECO:0000256" key="1">
    <source>
        <dbReference type="SAM" id="MobiDB-lite"/>
    </source>
</evidence>
<dbReference type="HOGENOM" id="CLU_1896380_0_0_1"/>
<gene>
    <name evidence="2" type="ORF">GALMADRAFT_1246282</name>
</gene>
<dbReference type="Proteomes" id="UP000027222">
    <property type="component" value="Unassembled WGS sequence"/>
</dbReference>
<feature type="compositionally biased region" description="Polar residues" evidence="1">
    <location>
        <begin position="1"/>
        <end position="14"/>
    </location>
</feature>
<organism evidence="2 3">
    <name type="scientific">Galerina marginata (strain CBS 339.88)</name>
    <dbReference type="NCBI Taxonomy" id="685588"/>
    <lineage>
        <taxon>Eukaryota</taxon>
        <taxon>Fungi</taxon>
        <taxon>Dikarya</taxon>
        <taxon>Basidiomycota</taxon>
        <taxon>Agaricomycotina</taxon>
        <taxon>Agaricomycetes</taxon>
        <taxon>Agaricomycetidae</taxon>
        <taxon>Agaricales</taxon>
        <taxon>Agaricineae</taxon>
        <taxon>Strophariaceae</taxon>
        <taxon>Galerina</taxon>
    </lineage>
</organism>
<evidence type="ECO:0000313" key="2">
    <source>
        <dbReference type="EMBL" id="KDR79640.1"/>
    </source>
</evidence>
<feature type="region of interest" description="Disordered" evidence="1">
    <location>
        <begin position="1"/>
        <end position="25"/>
    </location>
</feature>
<protein>
    <submittedName>
        <fullName evidence="2">Uncharacterized protein</fullName>
    </submittedName>
</protein>
<name>A0A067T8V9_GALM3</name>